<dbReference type="Proteomes" id="UP001440599">
    <property type="component" value="Unassembled WGS sequence"/>
</dbReference>
<dbReference type="EC" id="3.1.1.103" evidence="2"/>
<accession>A0ABV1ES85</accession>
<dbReference type="EMBL" id="JBBMFT010000014">
    <property type="protein sequence ID" value="MEQ2457447.1"/>
    <property type="molecule type" value="Genomic_DNA"/>
</dbReference>
<dbReference type="InterPro" id="IPR012338">
    <property type="entry name" value="Beta-lactam/transpept-like"/>
</dbReference>
<proteinExistence type="predicted"/>
<protein>
    <submittedName>
        <fullName evidence="2">Serine hydrolase domain-containing protein</fullName>
        <ecNumber evidence="2">3.1.1.103</ecNumber>
    </submittedName>
</protein>
<comment type="caution">
    <text evidence="2">The sequence shown here is derived from an EMBL/GenBank/DDBJ whole genome shotgun (WGS) entry which is preliminary data.</text>
</comment>
<dbReference type="GO" id="GO:0016787">
    <property type="term" value="F:hydrolase activity"/>
    <property type="evidence" value="ECO:0007669"/>
    <property type="project" value="UniProtKB-KW"/>
</dbReference>
<name>A0ABV1ES85_9FIRM</name>
<dbReference type="PANTHER" id="PTHR46825:SF9">
    <property type="entry name" value="BETA-LACTAMASE-RELATED DOMAIN-CONTAINING PROTEIN"/>
    <property type="match status" value="1"/>
</dbReference>
<organism evidence="2 3">
    <name type="scientific">Flavonifractor hominis</name>
    <dbReference type="NCBI Taxonomy" id="3133178"/>
    <lineage>
        <taxon>Bacteria</taxon>
        <taxon>Bacillati</taxon>
        <taxon>Bacillota</taxon>
        <taxon>Clostridia</taxon>
        <taxon>Eubacteriales</taxon>
        <taxon>Oscillospiraceae</taxon>
        <taxon>Flavonifractor</taxon>
    </lineage>
</organism>
<keyword evidence="3" id="KW-1185">Reference proteome</keyword>
<dbReference type="InterPro" id="IPR050491">
    <property type="entry name" value="AmpC-like"/>
</dbReference>
<dbReference type="Gene3D" id="3.40.710.10">
    <property type="entry name" value="DD-peptidase/beta-lactamase superfamily"/>
    <property type="match status" value="1"/>
</dbReference>
<dbReference type="RefSeq" id="WP_349141307.1">
    <property type="nucleotide sequence ID" value="NZ_JBBMFT010000014.1"/>
</dbReference>
<evidence type="ECO:0000259" key="1">
    <source>
        <dbReference type="Pfam" id="PF00144"/>
    </source>
</evidence>
<dbReference type="Pfam" id="PF00144">
    <property type="entry name" value="Beta-lactamase"/>
    <property type="match status" value="1"/>
</dbReference>
<gene>
    <name evidence="2" type="ORF">WMO45_13045</name>
</gene>
<evidence type="ECO:0000313" key="2">
    <source>
        <dbReference type="EMBL" id="MEQ2457447.1"/>
    </source>
</evidence>
<dbReference type="SUPFAM" id="SSF56601">
    <property type="entry name" value="beta-lactamase/transpeptidase-like"/>
    <property type="match status" value="1"/>
</dbReference>
<evidence type="ECO:0000313" key="3">
    <source>
        <dbReference type="Proteomes" id="UP001440599"/>
    </source>
</evidence>
<reference evidence="2 3" key="1">
    <citation type="submission" date="2024-03" db="EMBL/GenBank/DDBJ databases">
        <title>Human intestinal bacterial collection.</title>
        <authorList>
            <person name="Pauvert C."/>
            <person name="Hitch T.C.A."/>
            <person name="Clavel T."/>
        </authorList>
    </citation>
    <scope>NUCLEOTIDE SEQUENCE [LARGE SCALE GENOMIC DNA]</scope>
    <source>
        <strain evidence="2 3">CLA-AP-H34</strain>
    </source>
</reference>
<keyword evidence="2" id="KW-0378">Hydrolase</keyword>
<dbReference type="InterPro" id="IPR001466">
    <property type="entry name" value="Beta-lactam-related"/>
</dbReference>
<dbReference type="PANTHER" id="PTHR46825">
    <property type="entry name" value="D-ALANYL-D-ALANINE-CARBOXYPEPTIDASE/ENDOPEPTIDASE AMPH"/>
    <property type="match status" value="1"/>
</dbReference>
<sequence length="355" mass="40522">MDRKRLKESVGRIAAGAVSGQTPGFALMMAKDGEVLLSEGYGMADLEHGIPIRPDDNFIIASNTKQFTCVAILMLMSRGLLELDEPIERFFPDFPDYRKYVTIRQMMCHTTGIREYFEEGFRENEEALRTADTAALLDIVRGFGPLEFEPDTKFSYCNSAYVMLGDIVRQLTGKPFGRFLEEEIFAPLGMERTFAPDYMDVRDPYQVQGYEKQADGTFRRMPYDMLMVGYADGNISSNTADLLKWHHYLYESDSDLLLPRAVLNTAFEPHRLKDGSLSPYGFGFFLGECAGTHSKTYPGHREIWHTGGTMGFISRCSRFVDERVSVTMLTNYEGIQRDELFFPMLDVLFEELDRP</sequence>
<feature type="domain" description="Beta-lactamase-related" evidence="1">
    <location>
        <begin position="15"/>
        <end position="334"/>
    </location>
</feature>